<dbReference type="AlphaFoldDB" id="A0A0A1TJ90"/>
<dbReference type="Gene3D" id="3.90.180.10">
    <property type="entry name" value="Medium-chain alcohol dehydrogenases, catalytic domain"/>
    <property type="match status" value="1"/>
</dbReference>
<dbReference type="EMBL" id="CDHN01000003">
    <property type="protein sequence ID" value="CEJ89832.1"/>
    <property type="molecule type" value="Genomic_DNA"/>
</dbReference>
<dbReference type="STRING" id="1531966.A0A0A1TJ90"/>
<reference evidence="6 7" key="1">
    <citation type="journal article" date="2015" name="Genome Announc.">
        <title>Draft Genome Sequence and Gene Annotation of the Entomopathogenic Fungus Verticillium hemipterigenum.</title>
        <authorList>
            <person name="Horn F."/>
            <person name="Habel A."/>
            <person name="Scharf D.H."/>
            <person name="Dworschak J."/>
            <person name="Brakhage A.A."/>
            <person name="Guthke R."/>
            <person name="Hertweck C."/>
            <person name="Linde J."/>
        </authorList>
    </citation>
    <scope>NUCLEOTIDE SEQUENCE [LARGE SCALE GENOMIC DNA]</scope>
</reference>
<evidence type="ECO:0000256" key="3">
    <source>
        <dbReference type="ARBA" id="ARBA00022833"/>
    </source>
</evidence>
<dbReference type="OrthoDB" id="1560166at2759"/>
<keyword evidence="2" id="KW-0479">Metal-binding</keyword>
<organism evidence="6 7">
    <name type="scientific">[Torrubiella] hemipterigena</name>
    <dbReference type="NCBI Taxonomy" id="1531966"/>
    <lineage>
        <taxon>Eukaryota</taxon>
        <taxon>Fungi</taxon>
        <taxon>Dikarya</taxon>
        <taxon>Ascomycota</taxon>
        <taxon>Pezizomycotina</taxon>
        <taxon>Sordariomycetes</taxon>
        <taxon>Hypocreomycetidae</taxon>
        <taxon>Hypocreales</taxon>
        <taxon>Clavicipitaceae</taxon>
        <taxon>Clavicipitaceae incertae sedis</taxon>
        <taxon>'Torrubiella' clade</taxon>
    </lineage>
</organism>
<accession>A0A0A1TJ90</accession>
<dbReference type="GO" id="GO:0046872">
    <property type="term" value="F:metal ion binding"/>
    <property type="evidence" value="ECO:0007669"/>
    <property type="project" value="UniProtKB-KW"/>
</dbReference>
<dbReference type="SUPFAM" id="SSF50129">
    <property type="entry name" value="GroES-like"/>
    <property type="match status" value="1"/>
</dbReference>
<keyword evidence="3" id="KW-0862">Zinc</keyword>
<feature type="domain" description="Alcohol dehydrogenase-like N-terminal" evidence="5">
    <location>
        <begin position="29"/>
        <end position="69"/>
    </location>
</feature>
<dbReference type="GO" id="GO:0005737">
    <property type="term" value="C:cytoplasm"/>
    <property type="evidence" value="ECO:0007669"/>
    <property type="project" value="TreeGrafter"/>
</dbReference>
<evidence type="ECO:0000313" key="7">
    <source>
        <dbReference type="Proteomes" id="UP000039046"/>
    </source>
</evidence>
<name>A0A0A1TJ90_9HYPO</name>
<protein>
    <recommendedName>
        <fullName evidence="5">Alcohol dehydrogenase-like N-terminal domain-containing protein</fullName>
    </recommendedName>
</protein>
<dbReference type="Proteomes" id="UP000039046">
    <property type="component" value="Unassembled WGS sequence"/>
</dbReference>
<proteinExistence type="predicted"/>
<evidence type="ECO:0000256" key="2">
    <source>
        <dbReference type="ARBA" id="ARBA00022723"/>
    </source>
</evidence>
<keyword evidence="7" id="KW-1185">Reference proteome</keyword>
<dbReference type="GO" id="GO:0004022">
    <property type="term" value="F:alcohol dehydrogenase (NAD+) activity"/>
    <property type="evidence" value="ECO:0007669"/>
    <property type="project" value="TreeGrafter"/>
</dbReference>
<sequence>MATTTTALVIDEVKGPFSLKEVSVSAIQADEALVEIHATGICHTDLSCAEGVLPAAFPAVFGHEGKSQVL</sequence>
<evidence type="ECO:0000256" key="4">
    <source>
        <dbReference type="ARBA" id="ARBA00023002"/>
    </source>
</evidence>
<evidence type="ECO:0000313" key="6">
    <source>
        <dbReference type="EMBL" id="CEJ89832.1"/>
    </source>
</evidence>
<evidence type="ECO:0000256" key="1">
    <source>
        <dbReference type="ARBA" id="ARBA00001947"/>
    </source>
</evidence>
<dbReference type="InterPro" id="IPR013154">
    <property type="entry name" value="ADH-like_N"/>
</dbReference>
<dbReference type="Pfam" id="PF08240">
    <property type="entry name" value="ADH_N"/>
    <property type="match status" value="1"/>
</dbReference>
<gene>
    <name evidence="6" type="ORF">VHEMI05657</name>
</gene>
<dbReference type="InterPro" id="IPR011032">
    <property type="entry name" value="GroES-like_sf"/>
</dbReference>
<comment type="cofactor">
    <cofactor evidence="1">
        <name>Zn(2+)</name>
        <dbReference type="ChEBI" id="CHEBI:29105"/>
    </cofactor>
</comment>
<dbReference type="PANTHER" id="PTHR42940">
    <property type="entry name" value="ALCOHOL DEHYDROGENASE 1-RELATED"/>
    <property type="match status" value="1"/>
</dbReference>
<dbReference type="PANTHER" id="PTHR42940:SF8">
    <property type="entry name" value="VACUOLAR PROTEIN SORTING-ASSOCIATED PROTEIN 11"/>
    <property type="match status" value="1"/>
</dbReference>
<keyword evidence="4" id="KW-0560">Oxidoreductase</keyword>
<evidence type="ECO:0000259" key="5">
    <source>
        <dbReference type="Pfam" id="PF08240"/>
    </source>
</evidence>
<dbReference type="HOGENOM" id="CLU_2849639_0_0_1"/>